<keyword evidence="3" id="KW-1185">Reference proteome</keyword>
<dbReference type="AlphaFoldDB" id="A0ABD3GZ84"/>
<evidence type="ECO:0000313" key="2">
    <source>
        <dbReference type="EMBL" id="KAL3683465.1"/>
    </source>
</evidence>
<accession>A0ABD3GZ84</accession>
<dbReference type="EMBL" id="JBJQOH010000006">
    <property type="protein sequence ID" value="KAL3683465.1"/>
    <property type="molecule type" value="Genomic_DNA"/>
</dbReference>
<evidence type="ECO:0000313" key="3">
    <source>
        <dbReference type="Proteomes" id="UP001633002"/>
    </source>
</evidence>
<dbReference type="PANTHER" id="PTHR33872">
    <property type="entry name" value="DNA POLYMERASE EPSILON CATALYTIC SUBUNIT A"/>
    <property type="match status" value="1"/>
</dbReference>
<dbReference type="PANTHER" id="PTHR33872:SF2">
    <property type="entry name" value="DNA POLYMERASE EPSILON CATALYTIC SUBUNIT A"/>
    <property type="match status" value="1"/>
</dbReference>
<sequence length="152" mass="17041">MGSLTAGWQTVPKSTPQAAFKRSSSLTNKAVDKFWRARHNSIREHLEEAQMAAFFMDPSKIEMNDDDYDIKQSTISLPSAPTLNGPQEEGMGKKADWWTKSKFAYLNDPPLMNDTKQSKYTAQFEVALKGGNIIPNRGNAVLKAKSSSFYLF</sequence>
<evidence type="ECO:0000256" key="1">
    <source>
        <dbReference type="SAM" id="MobiDB-lite"/>
    </source>
</evidence>
<proteinExistence type="predicted"/>
<reference evidence="2 3" key="1">
    <citation type="submission" date="2024-09" db="EMBL/GenBank/DDBJ databases">
        <title>Chromosome-scale assembly of Riccia sorocarpa.</title>
        <authorList>
            <person name="Paukszto L."/>
        </authorList>
    </citation>
    <scope>NUCLEOTIDE SEQUENCE [LARGE SCALE GENOMIC DNA]</scope>
    <source>
        <strain evidence="2">LP-2024</strain>
        <tissue evidence="2">Aerial parts of the thallus</tissue>
    </source>
</reference>
<feature type="region of interest" description="Disordered" evidence="1">
    <location>
        <begin position="1"/>
        <end position="22"/>
    </location>
</feature>
<comment type="caution">
    <text evidence="2">The sequence shown here is derived from an EMBL/GenBank/DDBJ whole genome shotgun (WGS) entry which is preliminary data.</text>
</comment>
<protein>
    <submittedName>
        <fullName evidence="2">Uncharacterized protein</fullName>
    </submittedName>
</protein>
<organism evidence="2 3">
    <name type="scientific">Riccia sorocarpa</name>
    <dbReference type="NCBI Taxonomy" id="122646"/>
    <lineage>
        <taxon>Eukaryota</taxon>
        <taxon>Viridiplantae</taxon>
        <taxon>Streptophyta</taxon>
        <taxon>Embryophyta</taxon>
        <taxon>Marchantiophyta</taxon>
        <taxon>Marchantiopsida</taxon>
        <taxon>Marchantiidae</taxon>
        <taxon>Marchantiales</taxon>
        <taxon>Ricciaceae</taxon>
        <taxon>Riccia</taxon>
    </lineage>
</organism>
<name>A0ABD3GZ84_9MARC</name>
<gene>
    <name evidence="2" type="ORF">R1sor_001487</name>
</gene>
<dbReference type="Proteomes" id="UP001633002">
    <property type="component" value="Unassembled WGS sequence"/>
</dbReference>